<dbReference type="AlphaFoldDB" id="A0A0A9A1S2"/>
<reference evidence="1" key="1">
    <citation type="submission" date="2014-09" db="EMBL/GenBank/DDBJ databases">
        <authorList>
            <person name="Magalhaes I.L.F."/>
            <person name="Oliveira U."/>
            <person name="Santos F.R."/>
            <person name="Vidigal T.H.D.A."/>
            <person name="Brescovit A.D."/>
            <person name="Santos A.J."/>
        </authorList>
    </citation>
    <scope>NUCLEOTIDE SEQUENCE</scope>
    <source>
        <tissue evidence="1">Shoot tissue taken approximately 20 cm above the soil surface</tissue>
    </source>
</reference>
<name>A0A0A9A1S2_ARUDO</name>
<organism evidence="1">
    <name type="scientific">Arundo donax</name>
    <name type="common">Giant reed</name>
    <name type="synonym">Donax arundinaceus</name>
    <dbReference type="NCBI Taxonomy" id="35708"/>
    <lineage>
        <taxon>Eukaryota</taxon>
        <taxon>Viridiplantae</taxon>
        <taxon>Streptophyta</taxon>
        <taxon>Embryophyta</taxon>
        <taxon>Tracheophyta</taxon>
        <taxon>Spermatophyta</taxon>
        <taxon>Magnoliopsida</taxon>
        <taxon>Liliopsida</taxon>
        <taxon>Poales</taxon>
        <taxon>Poaceae</taxon>
        <taxon>PACMAD clade</taxon>
        <taxon>Arundinoideae</taxon>
        <taxon>Arundineae</taxon>
        <taxon>Arundo</taxon>
    </lineage>
</organism>
<reference evidence="1" key="2">
    <citation type="journal article" date="2015" name="Data Brief">
        <title>Shoot transcriptome of the giant reed, Arundo donax.</title>
        <authorList>
            <person name="Barrero R.A."/>
            <person name="Guerrero F.D."/>
            <person name="Moolhuijzen P."/>
            <person name="Goolsby J.A."/>
            <person name="Tidwell J."/>
            <person name="Bellgard S.E."/>
            <person name="Bellgard M.I."/>
        </authorList>
    </citation>
    <scope>NUCLEOTIDE SEQUENCE</scope>
    <source>
        <tissue evidence="1">Shoot tissue taken approximately 20 cm above the soil surface</tissue>
    </source>
</reference>
<sequence>MYRKMHTKVRIPVLKRMWKYKLPAKIIFSFG</sequence>
<dbReference type="EMBL" id="GBRH01252864">
    <property type="protein sequence ID" value="JAD45031.1"/>
    <property type="molecule type" value="Transcribed_RNA"/>
</dbReference>
<protein>
    <submittedName>
        <fullName evidence="1">Uncharacterized protein</fullName>
    </submittedName>
</protein>
<evidence type="ECO:0000313" key="1">
    <source>
        <dbReference type="EMBL" id="JAD45031.1"/>
    </source>
</evidence>
<proteinExistence type="predicted"/>
<accession>A0A0A9A1S2</accession>